<dbReference type="EMBL" id="JANEYF010001448">
    <property type="protein sequence ID" value="KAJ8964066.1"/>
    <property type="molecule type" value="Genomic_DNA"/>
</dbReference>
<sequence length="136" mass="16182">MYFANYYCYIVTKAPETKTMNNRECISAREKLTITLRYLATGESYRSLMYYFRISGCTISLFVPVVCKAIYEELKDEYLHYVGVNPEEDIDRRFRFVYGLNKQKCNRPKTEALRIREEFKEYVNGCGSVLWQDNII</sequence>
<dbReference type="Proteomes" id="UP001162156">
    <property type="component" value="Unassembled WGS sequence"/>
</dbReference>
<organism evidence="1 2">
    <name type="scientific">Rhamnusium bicolor</name>
    <dbReference type="NCBI Taxonomy" id="1586634"/>
    <lineage>
        <taxon>Eukaryota</taxon>
        <taxon>Metazoa</taxon>
        <taxon>Ecdysozoa</taxon>
        <taxon>Arthropoda</taxon>
        <taxon>Hexapoda</taxon>
        <taxon>Insecta</taxon>
        <taxon>Pterygota</taxon>
        <taxon>Neoptera</taxon>
        <taxon>Endopterygota</taxon>
        <taxon>Coleoptera</taxon>
        <taxon>Polyphaga</taxon>
        <taxon>Cucujiformia</taxon>
        <taxon>Chrysomeloidea</taxon>
        <taxon>Cerambycidae</taxon>
        <taxon>Lepturinae</taxon>
        <taxon>Rhagiini</taxon>
        <taxon>Rhamnusium</taxon>
    </lineage>
</organism>
<accession>A0AAV8ZH95</accession>
<name>A0AAV8ZH95_9CUCU</name>
<proteinExistence type="predicted"/>
<comment type="caution">
    <text evidence="1">The sequence shown here is derived from an EMBL/GenBank/DDBJ whole genome shotgun (WGS) entry which is preliminary data.</text>
</comment>
<evidence type="ECO:0008006" key="3">
    <source>
        <dbReference type="Google" id="ProtNLM"/>
    </source>
</evidence>
<evidence type="ECO:0000313" key="1">
    <source>
        <dbReference type="EMBL" id="KAJ8964066.1"/>
    </source>
</evidence>
<evidence type="ECO:0000313" key="2">
    <source>
        <dbReference type="Proteomes" id="UP001162156"/>
    </source>
</evidence>
<reference evidence="1" key="1">
    <citation type="journal article" date="2023" name="Insect Mol. Biol.">
        <title>Genome sequencing provides insights into the evolution of gene families encoding plant cell wall-degrading enzymes in longhorned beetles.</title>
        <authorList>
            <person name="Shin N.R."/>
            <person name="Okamura Y."/>
            <person name="Kirsch R."/>
            <person name="Pauchet Y."/>
        </authorList>
    </citation>
    <scope>NUCLEOTIDE SEQUENCE</scope>
    <source>
        <strain evidence="1">RBIC_L_NR</strain>
    </source>
</reference>
<gene>
    <name evidence="1" type="ORF">NQ314_005149</name>
</gene>
<dbReference type="AlphaFoldDB" id="A0AAV8ZH95"/>
<keyword evidence="2" id="KW-1185">Reference proteome</keyword>
<protein>
    <recommendedName>
        <fullName evidence="3">Transposase Helix-turn-helix domain-containing protein</fullName>
    </recommendedName>
</protein>